<dbReference type="Proteomes" id="UP001269400">
    <property type="component" value="Unassembled WGS sequence"/>
</dbReference>
<dbReference type="EMBL" id="JAPTGD010000002">
    <property type="protein sequence ID" value="MDU9693263.1"/>
    <property type="molecule type" value="Genomic_DNA"/>
</dbReference>
<name>A0AAX6NBH4_PRIAR</name>
<protein>
    <submittedName>
        <fullName evidence="1">Uncharacterized protein</fullName>
    </submittedName>
</protein>
<reference evidence="1" key="2">
    <citation type="submission" date="2022-12" db="EMBL/GenBank/DDBJ databases">
        <authorList>
            <person name="Dechsakulwatana C."/>
            <person name="Rungsihiranrut A."/>
            <person name="Muangchinda C."/>
            <person name="Ningthoujam R."/>
            <person name="Klankeo P."/>
            <person name="Pinyakong O."/>
        </authorList>
    </citation>
    <scope>NUCLEOTIDE SEQUENCE</scope>
    <source>
        <strain evidence="1">TL01-2</strain>
    </source>
</reference>
<gene>
    <name evidence="1" type="ORF">O0Q50_19010</name>
</gene>
<organism evidence="1 2">
    <name type="scientific">Priestia aryabhattai</name>
    <name type="common">Bacillus aryabhattai</name>
    <dbReference type="NCBI Taxonomy" id="412384"/>
    <lineage>
        <taxon>Bacteria</taxon>
        <taxon>Bacillati</taxon>
        <taxon>Bacillota</taxon>
        <taxon>Bacilli</taxon>
        <taxon>Bacillales</taxon>
        <taxon>Bacillaceae</taxon>
        <taxon>Priestia</taxon>
    </lineage>
</organism>
<reference evidence="1" key="1">
    <citation type="journal article" date="2022" name="J Environ Chem Eng">
        <title>Biodegradation of petroleum oil using a constructed nonpathogenic and heavy metal-tolerant bacterial consortium isolated from marine sponges.</title>
        <authorList>
            <person name="Dechsakulwatana C."/>
            <person name="Rungsihiranrut A."/>
            <person name="Muangchinda C."/>
            <person name="Ningthoujam R."/>
            <person name="Klankeo P."/>
            <person name="Pinyakong O."/>
        </authorList>
    </citation>
    <scope>NUCLEOTIDE SEQUENCE</scope>
    <source>
        <strain evidence="1">TL01-2</strain>
    </source>
</reference>
<evidence type="ECO:0000313" key="1">
    <source>
        <dbReference type="EMBL" id="MDU9693263.1"/>
    </source>
</evidence>
<proteinExistence type="predicted"/>
<accession>A0AAX6NBH4</accession>
<comment type="caution">
    <text evidence="1">The sequence shown here is derived from an EMBL/GenBank/DDBJ whole genome shotgun (WGS) entry which is preliminary data.</text>
</comment>
<dbReference type="RefSeq" id="WP_316910491.1">
    <property type="nucleotide sequence ID" value="NZ_JAPTGD010000002.1"/>
</dbReference>
<dbReference type="AlphaFoldDB" id="A0AAX6NBH4"/>
<sequence>MEGFKIKLKAQDIDFELEIEKIEDEHIDFVRDIIRMVDKKTTSPLEKIANDELKEKYMNAARAYKTISEEVQAENEKNNADTVKKVDSVDNYVALEVEEELKEEADVKQPVSNRSNNKVVTKEEMVESHKHYFKNTDLQSSEKPEIDEENLKASTDIKSVQAQKDKYENITPYNNFGNSNSTLVYSTNQPVNYSTQLKDTGNGFETTYQTYYICTNDRCRNKGKHYIPEGQQYVTCHKKNCKKKLKVKPATLKGFPHKDKFGNYYVAGKYKPQDDFDYTQHSSLLNSFQK</sequence>
<evidence type="ECO:0000313" key="2">
    <source>
        <dbReference type="Proteomes" id="UP001269400"/>
    </source>
</evidence>